<keyword evidence="3" id="KW-1185">Reference proteome</keyword>
<feature type="compositionally biased region" description="Basic and acidic residues" evidence="1">
    <location>
        <begin position="369"/>
        <end position="380"/>
    </location>
</feature>
<feature type="compositionally biased region" description="Acidic residues" evidence="1">
    <location>
        <begin position="444"/>
        <end position="458"/>
    </location>
</feature>
<dbReference type="EMBL" id="OZ035828">
    <property type="protein sequence ID" value="CAL1609921.1"/>
    <property type="molecule type" value="Genomic_DNA"/>
</dbReference>
<proteinExistence type="predicted"/>
<reference evidence="2 3" key="1">
    <citation type="submission" date="2024-04" db="EMBL/GenBank/DDBJ databases">
        <authorList>
            <person name="Waldvogel A.-M."/>
            <person name="Schoenle A."/>
        </authorList>
    </citation>
    <scope>NUCLEOTIDE SEQUENCE [LARGE SCALE GENOMIC DNA]</scope>
</reference>
<evidence type="ECO:0000313" key="3">
    <source>
        <dbReference type="Proteomes" id="UP001497482"/>
    </source>
</evidence>
<feature type="compositionally biased region" description="Polar residues" evidence="1">
    <location>
        <begin position="152"/>
        <end position="164"/>
    </location>
</feature>
<evidence type="ECO:0000256" key="1">
    <source>
        <dbReference type="SAM" id="MobiDB-lite"/>
    </source>
</evidence>
<feature type="region of interest" description="Disordered" evidence="1">
    <location>
        <begin position="333"/>
        <end position="380"/>
    </location>
</feature>
<evidence type="ECO:0000313" key="2">
    <source>
        <dbReference type="EMBL" id="CAL1609921.1"/>
    </source>
</evidence>
<protein>
    <submittedName>
        <fullName evidence="2">Uncharacterized protein</fullName>
    </submittedName>
</protein>
<feature type="region of interest" description="Disordered" evidence="1">
    <location>
        <begin position="435"/>
        <end position="477"/>
    </location>
</feature>
<feature type="region of interest" description="Disordered" evidence="1">
    <location>
        <begin position="133"/>
        <end position="178"/>
    </location>
</feature>
<feature type="compositionally biased region" description="Polar residues" evidence="1">
    <location>
        <begin position="467"/>
        <end position="477"/>
    </location>
</feature>
<gene>
    <name evidence="2" type="ORF">KC01_LOCUS36599</name>
</gene>
<feature type="region of interest" description="Disordered" evidence="1">
    <location>
        <begin position="211"/>
        <end position="244"/>
    </location>
</feature>
<sequence>MDRWTLRPRHRQLHTLHSRSLTQHCDRRLHPEHCEENHGGTMETGHYWSQRDVPNWSYPETTATSQFPFTLDHGAHGAFPLEPQERGAQAGVWSSHSELYRRDRTKRSDSFRELEAWALRYSHSLPRRRRMEAELRGGLREPTDSREKQDGNMHQFTSGGSASRQALDHSPPGQNMDTISYKTKFYHHPPHYSAPPPYRVQSPNVLQQRYGKESYLEPSEWNEEEDVREAHGQSPDTKLELLQPPTRDPDFTLLDCPSVENLASKDVWDQSASVCPRENQDEGNCPRSLWDAVSRIRKHTAPDSENDEEEELTDSWDKDSLLNRFENITTSSDFSASEECEDSMDRSDSRCSGKSQESDGTIVDEDLDSREMWTEDLDSREMWTEDLESREMWTEELESREMWTEDLESREMWTEELESREMWTEDLESREMWTEELESREMWTEDQETAAERDETEEGSNLGGTGSRRSVMNVNNQ</sequence>
<accession>A0AAV2M9H2</accession>
<feature type="compositionally biased region" description="Basic and acidic residues" evidence="1">
    <location>
        <begin position="133"/>
        <end position="151"/>
    </location>
</feature>
<dbReference type="Proteomes" id="UP001497482">
    <property type="component" value="Chromosome 6"/>
</dbReference>
<organism evidence="2 3">
    <name type="scientific">Knipowitschia caucasica</name>
    <name type="common">Caucasian dwarf goby</name>
    <name type="synonym">Pomatoschistus caucasicus</name>
    <dbReference type="NCBI Taxonomy" id="637954"/>
    <lineage>
        <taxon>Eukaryota</taxon>
        <taxon>Metazoa</taxon>
        <taxon>Chordata</taxon>
        <taxon>Craniata</taxon>
        <taxon>Vertebrata</taxon>
        <taxon>Euteleostomi</taxon>
        <taxon>Actinopterygii</taxon>
        <taxon>Neopterygii</taxon>
        <taxon>Teleostei</taxon>
        <taxon>Neoteleostei</taxon>
        <taxon>Acanthomorphata</taxon>
        <taxon>Gobiaria</taxon>
        <taxon>Gobiiformes</taxon>
        <taxon>Gobioidei</taxon>
        <taxon>Gobiidae</taxon>
        <taxon>Gobiinae</taxon>
        <taxon>Knipowitschia</taxon>
    </lineage>
</organism>
<dbReference type="AlphaFoldDB" id="A0AAV2M9H2"/>
<name>A0AAV2M9H2_KNICA</name>